<proteinExistence type="predicted"/>
<dbReference type="EMBL" id="SRLO01000016">
    <property type="protein sequence ID" value="TNN86317.1"/>
    <property type="molecule type" value="Genomic_DNA"/>
</dbReference>
<name>A0A4Z2J8H8_9TELE</name>
<keyword evidence="2" id="KW-1185">Reference proteome</keyword>
<accession>A0A4Z2J8H8</accession>
<organism evidence="1 2">
    <name type="scientific">Liparis tanakae</name>
    <name type="common">Tanaka's snailfish</name>
    <dbReference type="NCBI Taxonomy" id="230148"/>
    <lineage>
        <taxon>Eukaryota</taxon>
        <taxon>Metazoa</taxon>
        <taxon>Chordata</taxon>
        <taxon>Craniata</taxon>
        <taxon>Vertebrata</taxon>
        <taxon>Euteleostomi</taxon>
        <taxon>Actinopterygii</taxon>
        <taxon>Neopterygii</taxon>
        <taxon>Teleostei</taxon>
        <taxon>Neoteleostei</taxon>
        <taxon>Acanthomorphata</taxon>
        <taxon>Eupercaria</taxon>
        <taxon>Perciformes</taxon>
        <taxon>Cottioidei</taxon>
        <taxon>Cottales</taxon>
        <taxon>Liparidae</taxon>
        <taxon>Liparis</taxon>
    </lineage>
</organism>
<reference evidence="1 2" key="1">
    <citation type="submission" date="2019-03" db="EMBL/GenBank/DDBJ databases">
        <title>First draft genome of Liparis tanakae, snailfish: a comprehensive survey of snailfish specific genes.</title>
        <authorList>
            <person name="Kim W."/>
            <person name="Song I."/>
            <person name="Jeong J.-H."/>
            <person name="Kim D."/>
            <person name="Kim S."/>
            <person name="Ryu S."/>
            <person name="Song J.Y."/>
            <person name="Lee S.K."/>
        </authorList>
    </citation>
    <scope>NUCLEOTIDE SEQUENCE [LARGE SCALE GENOMIC DNA]</scope>
    <source>
        <tissue evidence="1">Muscle</tissue>
    </source>
</reference>
<dbReference type="Proteomes" id="UP000314294">
    <property type="component" value="Unassembled WGS sequence"/>
</dbReference>
<gene>
    <name evidence="1" type="ORF">EYF80_003402</name>
</gene>
<sequence length="270" mass="29717">MGIPGIRLCSKCPCCGGTMTWYRKFIPEKWTQDHKCHFLRVSDVEVAEDAEVGRGQGYEPTSLDHEARVVLDLKHQVSHGNPPPRVHQPIVVKVRVVIPVTKVAQRHQPLPIASYVENFIDNPDRPLVVDELHGDVEGVLGRVPVFLLAGAFVRFVNHHLKSEGVLLALAAVVNVHDPLRGDILVCKCHNVIVNGSRVGEVDPPQLPVLGAQRDAVVHLLVTRCVSEQEVFVDDSTSSFQGRKALVYNGDGGRLGFDVDSEVVRCRVGMC</sequence>
<comment type="caution">
    <text evidence="1">The sequence shown here is derived from an EMBL/GenBank/DDBJ whole genome shotgun (WGS) entry which is preliminary data.</text>
</comment>
<dbReference type="AlphaFoldDB" id="A0A4Z2J8H8"/>
<evidence type="ECO:0000313" key="1">
    <source>
        <dbReference type="EMBL" id="TNN86317.1"/>
    </source>
</evidence>
<evidence type="ECO:0000313" key="2">
    <source>
        <dbReference type="Proteomes" id="UP000314294"/>
    </source>
</evidence>
<protein>
    <submittedName>
        <fullName evidence="1">Uncharacterized protein</fullName>
    </submittedName>
</protein>